<name>A0A0S4M4M9_9BURK</name>
<keyword evidence="8" id="KW-1185">Reference proteome</keyword>
<evidence type="ECO:0000256" key="3">
    <source>
        <dbReference type="ARBA" id="ARBA00022692"/>
    </source>
</evidence>
<feature type="transmembrane region" description="Helical" evidence="6">
    <location>
        <begin position="54"/>
        <end position="71"/>
    </location>
</feature>
<dbReference type="PANTHER" id="PTHR23291:SF115">
    <property type="entry name" value="MODULATOR OF FTSH PROTEASE YCCA"/>
    <property type="match status" value="1"/>
</dbReference>
<comment type="similarity">
    <text evidence="6">Belongs to the BI1 family.</text>
</comment>
<keyword evidence="5 6" id="KW-0472">Membrane</keyword>
<feature type="transmembrane region" description="Helical" evidence="6">
    <location>
        <begin position="83"/>
        <end position="105"/>
    </location>
</feature>
<feature type="transmembrane region" description="Helical" evidence="6">
    <location>
        <begin position="23"/>
        <end position="48"/>
    </location>
</feature>
<dbReference type="Pfam" id="PF01027">
    <property type="entry name" value="Bax1-I"/>
    <property type="match status" value="1"/>
</dbReference>
<keyword evidence="2" id="KW-1003">Cell membrane</keyword>
<feature type="transmembrane region" description="Helical" evidence="6">
    <location>
        <begin position="198"/>
        <end position="220"/>
    </location>
</feature>
<keyword evidence="3 6" id="KW-0812">Transmembrane</keyword>
<dbReference type="GO" id="GO:0005886">
    <property type="term" value="C:plasma membrane"/>
    <property type="evidence" value="ECO:0007669"/>
    <property type="project" value="UniProtKB-SubCell"/>
</dbReference>
<evidence type="ECO:0000313" key="8">
    <source>
        <dbReference type="Proteomes" id="UP000198651"/>
    </source>
</evidence>
<dbReference type="Proteomes" id="UP000198651">
    <property type="component" value="Chromosome I"/>
</dbReference>
<reference evidence="8" key="1">
    <citation type="submission" date="2015-11" db="EMBL/GenBank/DDBJ databases">
        <authorList>
            <person name="Seth-Smith H.M.B."/>
        </authorList>
    </citation>
    <scope>NUCLEOTIDE SEQUENCE [LARGE SCALE GENOMIC DNA]</scope>
    <source>
        <strain evidence="8">2013Ark11</strain>
    </source>
</reference>
<dbReference type="PANTHER" id="PTHR23291">
    <property type="entry name" value="BAX INHIBITOR-RELATED"/>
    <property type="match status" value="1"/>
</dbReference>
<evidence type="ECO:0000256" key="2">
    <source>
        <dbReference type="ARBA" id="ARBA00022475"/>
    </source>
</evidence>
<dbReference type="InterPro" id="IPR006214">
    <property type="entry name" value="Bax_inhibitor_1-related"/>
</dbReference>
<protein>
    <submittedName>
        <fullName evidence="7">Conserved membrane protein</fullName>
    </submittedName>
</protein>
<comment type="subcellular location">
    <subcellularLocation>
        <location evidence="1">Cell membrane</location>
        <topology evidence="1">Multi-pass membrane protein</topology>
    </subcellularLocation>
</comment>
<evidence type="ECO:0000256" key="4">
    <source>
        <dbReference type="ARBA" id="ARBA00022989"/>
    </source>
</evidence>
<evidence type="ECO:0000256" key="6">
    <source>
        <dbReference type="RuleBase" id="RU004379"/>
    </source>
</evidence>
<dbReference type="STRING" id="1561003.Ark11_1372"/>
<dbReference type="AlphaFoldDB" id="A0A0S4M4M9"/>
<gene>
    <name evidence="7" type="ORF">Ark11_1372</name>
</gene>
<evidence type="ECO:0000313" key="7">
    <source>
        <dbReference type="EMBL" id="CUT18176.1"/>
    </source>
</evidence>
<feature type="transmembrane region" description="Helical" evidence="6">
    <location>
        <begin position="167"/>
        <end position="186"/>
    </location>
</feature>
<evidence type="ECO:0000256" key="5">
    <source>
        <dbReference type="ARBA" id="ARBA00023136"/>
    </source>
</evidence>
<feature type="transmembrane region" description="Helical" evidence="6">
    <location>
        <begin position="143"/>
        <end position="161"/>
    </location>
</feature>
<proteinExistence type="inferred from homology"/>
<sequence length="227" mass="24515">MRDSSFVSTRVLSGSAARVLRNAYVLLALTLIPTAIGAWIGMIISWQFFVQSPVFASIILMASLFGLSYAIQRNSNSVIGVYLLFVLTFVMGITLGPLLTVALSLRNGPMLISYAAAATALTLFGLSAWITSTGKDLSFMSRFMFVGAIVLMISIFANLFLNIPVFSLVITSLIAVFSVMSIAYSLSAAVNGGETNYILLATSLYVNLFNLFVSLLRLLISFSGQRD</sequence>
<keyword evidence="4 6" id="KW-1133">Transmembrane helix</keyword>
<dbReference type="RefSeq" id="WP_092343264.1">
    <property type="nucleotide sequence ID" value="NZ_LN906597.1"/>
</dbReference>
<accession>A0A0S4M4M9</accession>
<evidence type="ECO:0000256" key="1">
    <source>
        <dbReference type="ARBA" id="ARBA00004651"/>
    </source>
</evidence>
<feature type="transmembrane region" description="Helical" evidence="6">
    <location>
        <begin position="111"/>
        <end position="131"/>
    </location>
</feature>
<organism evidence="7 8">
    <name type="scientific">Candidatus Ichthyocystis hellenicum</name>
    <dbReference type="NCBI Taxonomy" id="1561003"/>
    <lineage>
        <taxon>Bacteria</taxon>
        <taxon>Pseudomonadati</taxon>
        <taxon>Pseudomonadota</taxon>
        <taxon>Betaproteobacteria</taxon>
        <taxon>Burkholderiales</taxon>
        <taxon>Candidatus Ichthyocystis</taxon>
    </lineage>
</organism>
<dbReference type="EMBL" id="LN906597">
    <property type="protein sequence ID" value="CUT18176.1"/>
    <property type="molecule type" value="Genomic_DNA"/>
</dbReference>